<evidence type="ECO:0000256" key="4">
    <source>
        <dbReference type="PROSITE-ProRule" id="PRU00335"/>
    </source>
</evidence>
<keyword evidence="2 4" id="KW-0238">DNA-binding</keyword>
<dbReference type="Proteomes" id="UP000277671">
    <property type="component" value="Unassembled WGS sequence"/>
</dbReference>
<feature type="DNA-binding region" description="H-T-H motif" evidence="4">
    <location>
        <begin position="36"/>
        <end position="55"/>
    </location>
</feature>
<proteinExistence type="predicted"/>
<dbReference type="Pfam" id="PF00440">
    <property type="entry name" value="TetR_N"/>
    <property type="match status" value="1"/>
</dbReference>
<dbReference type="FunFam" id="1.10.10.60:FF:000141">
    <property type="entry name" value="TetR family transcriptional regulator"/>
    <property type="match status" value="1"/>
</dbReference>
<gene>
    <name evidence="6" type="ORF">BDK92_4325</name>
</gene>
<sequence length="215" mass="23644">MSEAAGLRERKRERTRQAISEAAITLFLARGFDQVSVAEIAAAAEVSKPTLFKYFASKEELALHRIADHREEAAAVVRARPAGQAPLAALRRRFLDGLRDRDPVTGLNDHPEVLAYHRMIFSTPSLRAPVLQHTEQDERALAEALDEGTGHTGVDAAITGRLAASQVIAVQRVLARENWRRLVDGRSADEQYGDAVAAAEHAYDLLGRAYADYYG</sequence>
<organism evidence="6 7">
    <name type="scientific">Micromonospora pisi</name>
    <dbReference type="NCBI Taxonomy" id="589240"/>
    <lineage>
        <taxon>Bacteria</taxon>
        <taxon>Bacillati</taxon>
        <taxon>Actinomycetota</taxon>
        <taxon>Actinomycetes</taxon>
        <taxon>Micromonosporales</taxon>
        <taxon>Micromonosporaceae</taxon>
        <taxon>Micromonospora</taxon>
    </lineage>
</organism>
<accession>A0A495JMA1</accession>
<comment type="caution">
    <text evidence="6">The sequence shown here is derived from an EMBL/GenBank/DDBJ whole genome shotgun (WGS) entry which is preliminary data.</text>
</comment>
<dbReference type="PRINTS" id="PR00455">
    <property type="entry name" value="HTHTETR"/>
</dbReference>
<dbReference type="PANTHER" id="PTHR30055:SF234">
    <property type="entry name" value="HTH-TYPE TRANSCRIPTIONAL REGULATOR BETI"/>
    <property type="match status" value="1"/>
</dbReference>
<reference evidence="6 7" key="1">
    <citation type="submission" date="2018-10" db="EMBL/GenBank/DDBJ databases">
        <title>Sequencing the genomes of 1000 actinobacteria strains.</title>
        <authorList>
            <person name="Klenk H.-P."/>
        </authorList>
    </citation>
    <scope>NUCLEOTIDE SEQUENCE [LARGE SCALE GENOMIC DNA]</scope>
    <source>
        <strain evidence="6 7">DSM 45175</strain>
    </source>
</reference>
<dbReference type="SUPFAM" id="SSF46689">
    <property type="entry name" value="Homeodomain-like"/>
    <property type="match status" value="1"/>
</dbReference>
<dbReference type="InterPro" id="IPR009057">
    <property type="entry name" value="Homeodomain-like_sf"/>
</dbReference>
<dbReference type="EMBL" id="RBKT01000001">
    <property type="protein sequence ID" value="RKR89961.1"/>
    <property type="molecule type" value="Genomic_DNA"/>
</dbReference>
<dbReference type="AlphaFoldDB" id="A0A495JMA1"/>
<keyword evidence="1" id="KW-0805">Transcription regulation</keyword>
<dbReference type="GO" id="GO:0000976">
    <property type="term" value="F:transcription cis-regulatory region binding"/>
    <property type="evidence" value="ECO:0007669"/>
    <property type="project" value="TreeGrafter"/>
</dbReference>
<dbReference type="InterPro" id="IPR023772">
    <property type="entry name" value="DNA-bd_HTH_TetR-type_CS"/>
</dbReference>
<evidence type="ECO:0000259" key="5">
    <source>
        <dbReference type="PROSITE" id="PS50977"/>
    </source>
</evidence>
<evidence type="ECO:0000256" key="2">
    <source>
        <dbReference type="ARBA" id="ARBA00023125"/>
    </source>
</evidence>
<dbReference type="PROSITE" id="PS50977">
    <property type="entry name" value="HTH_TETR_2"/>
    <property type="match status" value="1"/>
</dbReference>
<dbReference type="PROSITE" id="PS01081">
    <property type="entry name" value="HTH_TETR_1"/>
    <property type="match status" value="1"/>
</dbReference>
<dbReference type="GO" id="GO:0045892">
    <property type="term" value="P:negative regulation of DNA-templated transcription"/>
    <property type="evidence" value="ECO:0007669"/>
    <property type="project" value="UniProtKB-ARBA"/>
</dbReference>
<protein>
    <submittedName>
        <fullName evidence="6">TetR family transcriptional regulator</fullName>
    </submittedName>
</protein>
<dbReference type="RefSeq" id="WP_121158326.1">
    <property type="nucleotide sequence ID" value="NZ_RBKT01000001.1"/>
</dbReference>
<name>A0A495JMA1_9ACTN</name>
<dbReference type="InterPro" id="IPR050109">
    <property type="entry name" value="HTH-type_TetR-like_transc_reg"/>
</dbReference>
<evidence type="ECO:0000256" key="1">
    <source>
        <dbReference type="ARBA" id="ARBA00023015"/>
    </source>
</evidence>
<feature type="domain" description="HTH tetR-type" evidence="5">
    <location>
        <begin position="13"/>
        <end position="73"/>
    </location>
</feature>
<evidence type="ECO:0000256" key="3">
    <source>
        <dbReference type="ARBA" id="ARBA00023163"/>
    </source>
</evidence>
<keyword evidence="7" id="KW-1185">Reference proteome</keyword>
<dbReference type="OrthoDB" id="5185169at2"/>
<evidence type="ECO:0000313" key="6">
    <source>
        <dbReference type="EMBL" id="RKR89961.1"/>
    </source>
</evidence>
<dbReference type="Gene3D" id="1.10.357.10">
    <property type="entry name" value="Tetracycline Repressor, domain 2"/>
    <property type="match status" value="1"/>
</dbReference>
<evidence type="ECO:0000313" key="7">
    <source>
        <dbReference type="Proteomes" id="UP000277671"/>
    </source>
</evidence>
<dbReference type="PANTHER" id="PTHR30055">
    <property type="entry name" value="HTH-TYPE TRANSCRIPTIONAL REGULATOR RUTR"/>
    <property type="match status" value="1"/>
</dbReference>
<keyword evidence="3" id="KW-0804">Transcription</keyword>
<dbReference type="GO" id="GO:0003700">
    <property type="term" value="F:DNA-binding transcription factor activity"/>
    <property type="evidence" value="ECO:0007669"/>
    <property type="project" value="TreeGrafter"/>
</dbReference>
<dbReference type="InterPro" id="IPR001647">
    <property type="entry name" value="HTH_TetR"/>
</dbReference>